<keyword evidence="5" id="KW-1185">Reference proteome</keyword>
<evidence type="ECO:0000256" key="2">
    <source>
        <dbReference type="ARBA" id="ARBA00023315"/>
    </source>
</evidence>
<dbReference type="SUPFAM" id="SSF55729">
    <property type="entry name" value="Acyl-CoA N-acyltransferases (Nat)"/>
    <property type="match status" value="2"/>
</dbReference>
<dbReference type="PANTHER" id="PTHR43877:SF1">
    <property type="entry name" value="ACETYLTRANSFERASE"/>
    <property type="match status" value="1"/>
</dbReference>
<evidence type="ECO:0000259" key="3">
    <source>
        <dbReference type="PROSITE" id="PS51186"/>
    </source>
</evidence>
<sequence length="305" mass="32669">MPLIIRDFRPADADAVLEVRRAAVPFLVQTREALIEAVAHAPAAQRARLLVAELDGAVVGVCRTGLEHGTSEPGHAYANPQVHPERRGRGVGGALLAAAERHVGAVGAVRVHSWVLDEEGPRAFAEHRGYTSSRASHILRLDLAEAPLPRLPELPAGTGLRTLGSLRAEPRPLFALESEAVLDEPGDVVTDTLDFDTWFADTFVHGGIDQELSTVVVVDGIPAAHSYVETDGRDRLASRGTGTGRAHRGRGLAKLAKTDSLGRARAAGYTAAFTGNDDTNAPMLAINRGLGYEYFTGERRYVRDL</sequence>
<dbReference type="InterPro" id="IPR050832">
    <property type="entry name" value="Bact_Acetyltransf"/>
</dbReference>
<organism evidence="4 5">
    <name type="scientific">Streptomyces polyrhachis</name>
    <dbReference type="NCBI Taxonomy" id="1282885"/>
    <lineage>
        <taxon>Bacteria</taxon>
        <taxon>Bacillati</taxon>
        <taxon>Actinomycetota</taxon>
        <taxon>Actinomycetes</taxon>
        <taxon>Kitasatosporales</taxon>
        <taxon>Streptomycetaceae</taxon>
        <taxon>Streptomyces</taxon>
    </lineage>
</organism>
<accession>A0ABW2GFH6</accession>
<protein>
    <submittedName>
        <fullName evidence="4">GNAT family N-acetyltransferase</fullName>
        <ecNumber evidence="4">2.3.1.-</ecNumber>
    </submittedName>
</protein>
<dbReference type="PANTHER" id="PTHR43877">
    <property type="entry name" value="AMINOALKYLPHOSPHONATE N-ACETYLTRANSFERASE-RELATED-RELATED"/>
    <property type="match status" value="1"/>
</dbReference>
<name>A0ABW2GFH6_9ACTN</name>
<dbReference type="EMBL" id="JBHSZO010000020">
    <property type="protein sequence ID" value="MFC7219367.1"/>
    <property type="molecule type" value="Genomic_DNA"/>
</dbReference>
<evidence type="ECO:0000313" key="5">
    <source>
        <dbReference type="Proteomes" id="UP001596413"/>
    </source>
</evidence>
<keyword evidence="1 4" id="KW-0808">Transferase</keyword>
<dbReference type="InterPro" id="IPR000182">
    <property type="entry name" value="GNAT_dom"/>
</dbReference>
<dbReference type="Proteomes" id="UP001596413">
    <property type="component" value="Unassembled WGS sequence"/>
</dbReference>
<dbReference type="Gene3D" id="3.40.630.30">
    <property type="match status" value="1"/>
</dbReference>
<dbReference type="GO" id="GO:0016746">
    <property type="term" value="F:acyltransferase activity"/>
    <property type="evidence" value="ECO:0007669"/>
    <property type="project" value="UniProtKB-KW"/>
</dbReference>
<reference evidence="5" key="1">
    <citation type="journal article" date="2019" name="Int. J. Syst. Evol. Microbiol.">
        <title>The Global Catalogue of Microorganisms (GCM) 10K type strain sequencing project: providing services to taxonomists for standard genome sequencing and annotation.</title>
        <authorList>
            <consortium name="The Broad Institute Genomics Platform"/>
            <consortium name="The Broad Institute Genome Sequencing Center for Infectious Disease"/>
            <person name="Wu L."/>
            <person name="Ma J."/>
        </authorList>
    </citation>
    <scope>NUCLEOTIDE SEQUENCE [LARGE SCALE GENOMIC DNA]</scope>
    <source>
        <strain evidence="5">CGMCC 1.13681</strain>
    </source>
</reference>
<proteinExistence type="predicted"/>
<comment type="caution">
    <text evidence="4">The sequence shown here is derived from an EMBL/GenBank/DDBJ whole genome shotgun (WGS) entry which is preliminary data.</text>
</comment>
<evidence type="ECO:0000313" key="4">
    <source>
        <dbReference type="EMBL" id="MFC7219367.1"/>
    </source>
</evidence>
<dbReference type="PROSITE" id="PS51186">
    <property type="entry name" value="GNAT"/>
    <property type="match status" value="1"/>
</dbReference>
<keyword evidence="2 4" id="KW-0012">Acyltransferase</keyword>
<dbReference type="Pfam" id="PF13508">
    <property type="entry name" value="Acetyltransf_7"/>
    <property type="match status" value="1"/>
</dbReference>
<feature type="domain" description="N-acetyltransferase" evidence="3">
    <location>
        <begin position="3"/>
        <end position="149"/>
    </location>
</feature>
<evidence type="ECO:0000256" key="1">
    <source>
        <dbReference type="ARBA" id="ARBA00022679"/>
    </source>
</evidence>
<dbReference type="InterPro" id="IPR016181">
    <property type="entry name" value="Acyl_CoA_acyltransferase"/>
</dbReference>
<dbReference type="RefSeq" id="WP_386415005.1">
    <property type="nucleotide sequence ID" value="NZ_JBHSZO010000020.1"/>
</dbReference>
<dbReference type="EC" id="2.3.1.-" evidence="4"/>
<gene>
    <name evidence="4" type="ORF">ACFQLX_14490</name>
</gene>
<dbReference type="CDD" id="cd04301">
    <property type="entry name" value="NAT_SF"/>
    <property type="match status" value="1"/>
</dbReference>